<reference evidence="5" key="2">
    <citation type="journal article" date="2021" name="Syst. Appl. Microbiol.">
        <title>Roseomonas hellenica sp. nov., isolated from roots of wild-growing Alkanna tinctoria.</title>
        <authorList>
            <person name="Rat A."/>
            <person name="Naranjo H.D."/>
            <person name="Lebbe L."/>
            <person name="Cnockaert M."/>
            <person name="Krigas N."/>
            <person name="Grigoriadou K."/>
            <person name="Maloupa E."/>
            <person name="Willems A."/>
        </authorList>
    </citation>
    <scope>NUCLEOTIDE SEQUENCE</scope>
    <source>
        <strain evidence="5">LMG 31231</strain>
    </source>
</reference>
<evidence type="ECO:0000256" key="4">
    <source>
        <dbReference type="RuleBase" id="RU361117"/>
    </source>
</evidence>
<dbReference type="GO" id="GO:0004805">
    <property type="term" value="F:trehalose-phosphatase activity"/>
    <property type="evidence" value="ECO:0007669"/>
    <property type="project" value="UniProtKB-EC"/>
</dbReference>
<dbReference type="Pfam" id="PF02358">
    <property type="entry name" value="Trehalose_PPase"/>
    <property type="match status" value="1"/>
</dbReference>
<proteinExistence type="inferred from homology"/>
<dbReference type="Gene3D" id="3.40.50.1000">
    <property type="entry name" value="HAD superfamily/HAD-like"/>
    <property type="match status" value="1"/>
</dbReference>
<dbReference type="InterPro" id="IPR023214">
    <property type="entry name" value="HAD_sf"/>
</dbReference>
<dbReference type="PANTHER" id="PTHR43768">
    <property type="entry name" value="TREHALOSE 6-PHOSPHATE PHOSPHATASE"/>
    <property type="match status" value="1"/>
</dbReference>
<dbReference type="GO" id="GO:0046872">
    <property type="term" value="F:metal ion binding"/>
    <property type="evidence" value="ECO:0007669"/>
    <property type="project" value="UniProtKB-KW"/>
</dbReference>
<dbReference type="Proteomes" id="UP001138751">
    <property type="component" value="Unassembled WGS sequence"/>
</dbReference>
<dbReference type="EC" id="3.1.3.12" evidence="4"/>
<accession>A0A9X9WSU4</accession>
<dbReference type="InterPro" id="IPR044651">
    <property type="entry name" value="OTSB-like"/>
</dbReference>
<dbReference type="InterPro" id="IPR036412">
    <property type="entry name" value="HAD-like_sf"/>
</dbReference>
<comment type="cofactor">
    <cofactor evidence="4">
        <name>Mg(2+)</name>
        <dbReference type="ChEBI" id="CHEBI:18420"/>
    </cofactor>
</comment>
<gene>
    <name evidence="5" type="primary">otsB</name>
    <name evidence="5" type="ORF">GXW76_03480</name>
</gene>
<comment type="similarity">
    <text evidence="2 4">Belongs to the trehalose phosphatase family.</text>
</comment>
<dbReference type="GO" id="GO:0005992">
    <property type="term" value="P:trehalose biosynthetic process"/>
    <property type="evidence" value="ECO:0007669"/>
    <property type="project" value="InterPro"/>
</dbReference>
<dbReference type="Gene3D" id="3.30.70.1020">
    <property type="entry name" value="Trehalose-6-phosphate phosphatase related protein, domain 2"/>
    <property type="match status" value="1"/>
</dbReference>
<sequence>MEAGWALFLDLDGTLLDIAPTPDAVRVPPGLIESLSGLEACLDGALAIVTGRARATVDGLLAPLTPAGGFGHGAELRDAAGRTGGTDAFPALPADWGVRLEREAAAWPGVILERKPHGLALHYRAVPERAADARAALESLLAGHAEHFALLPAHMAFEIRPRGATKARAVEALMRSAPFHGRRPVFVGDDVTDEDGMAAARRLGGLGLYVGRDFRCGPAEVRAWIARALARLSQGNAHAQP</sequence>
<organism evidence="5 6">
    <name type="scientific">Neoroseomonas soli</name>
    <dbReference type="NCBI Taxonomy" id="1081025"/>
    <lineage>
        <taxon>Bacteria</taxon>
        <taxon>Pseudomonadati</taxon>
        <taxon>Pseudomonadota</taxon>
        <taxon>Alphaproteobacteria</taxon>
        <taxon>Acetobacterales</taxon>
        <taxon>Acetobacteraceae</taxon>
        <taxon>Neoroseomonas</taxon>
    </lineage>
</organism>
<comment type="pathway">
    <text evidence="1 4">Glycan biosynthesis; trehalose biosynthesis.</text>
</comment>
<protein>
    <recommendedName>
        <fullName evidence="4">Trehalose 6-phosphate phosphatase</fullName>
        <ecNumber evidence="4">3.1.3.12</ecNumber>
    </recommendedName>
</protein>
<dbReference type="PANTHER" id="PTHR43768:SF3">
    <property type="entry name" value="TREHALOSE 6-PHOSPHATE PHOSPHATASE"/>
    <property type="match status" value="1"/>
</dbReference>
<keyword evidence="4" id="KW-0460">Magnesium</keyword>
<evidence type="ECO:0000256" key="3">
    <source>
        <dbReference type="ARBA" id="ARBA00022801"/>
    </source>
</evidence>
<comment type="function">
    <text evidence="4">Removes the phosphate from trehalose 6-phosphate to produce free trehalose.</text>
</comment>
<comment type="catalytic activity">
    <reaction evidence="4">
        <text>alpha,alpha-trehalose 6-phosphate + H2O = alpha,alpha-trehalose + phosphate</text>
        <dbReference type="Rhea" id="RHEA:23420"/>
        <dbReference type="ChEBI" id="CHEBI:15377"/>
        <dbReference type="ChEBI" id="CHEBI:16551"/>
        <dbReference type="ChEBI" id="CHEBI:43474"/>
        <dbReference type="ChEBI" id="CHEBI:58429"/>
        <dbReference type="EC" id="3.1.3.12"/>
    </reaction>
</comment>
<evidence type="ECO:0000313" key="6">
    <source>
        <dbReference type="Proteomes" id="UP001138751"/>
    </source>
</evidence>
<dbReference type="SUPFAM" id="SSF56784">
    <property type="entry name" value="HAD-like"/>
    <property type="match status" value="1"/>
</dbReference>
<dbReference type="InterPro" id="IPR006379">
    <property type="entry name" value="HAD-SF_hydro_IIB"/>
</dbReference>
<keyword evidence="3 4" id="KW-0378">Hydrolase</keyword>
<keyword evidence="4" id="KW-0479">Metal-binding</keyword>
<evidence type="ECO:0000256" key="2">
    <source>
        <dbReference type="ARBA" id="ARBA00008770"/>
    </source>
</evidence>
<dbReference type="NCBIfam" id="TIGR00685">
    <property type="entry name" value="T6PP"/>
    <property type="match status" value="1"/>
</dbReference>
<dbReference type="InterPro" id="IPR003337">
    <property type="entry name" value="Trehalose_PPase"/>
</dbReference>
<reference evidence="5" key="1">
    <citation type="submission" date="2020-01" db="EMBL/GenBank/DDBJ databases">
        <authorList>
            <person name="Rat A."/>
        </authorList>
    </citation>
    <scope>NUCLEOTIDE SEQUENCE</scope>
    <source>
        <strain evidence="5">LMG 31231</strain>
    </source>
</reference>
<dbReference type="NCBIfam" id="TIGR01484">
    <property type="entry name" value="HAD-SF-IIB"/>
    <property type="match status" value="1"/>
</dbReference>
<name>A0A9X9WSU4_9PROT</name>
<evidence type="ECO:0000256" key="1">
    <source>
        <dbReference type="ARBA" id="ARBA00005199"/>
    </source>
</evidence>
<evidence type="ECO:0000313" key="5">
    <source>
        <dbReference type="EMBL" id="MBR0670223.1"/>
    </source>
</evidence>
<dbReference type="EMBL" id="JAAEDM010000005">
    <property type="protein sequence ID" value="MBR0670223.1"/>
    <property type="molecule type" value="Genomic_DNA"/>
</dbReference>
<keyword evidence="6" id="KW-1185">Reference proteome</keyword>
<comment type="caution">
    <text evidence="5">The sequence shown here is derived from an EMBL/GenBank/DDBJ whole genome shotgun (WGS) entry which is preliminary data.</text>
</comment>
<dbReference type="AlphaFoldDB" id="A0A9X9WSU4"/>